<dbReference type="InterPro" id="IPR050366">
    <property type="entry name" value="BP-dependent_transpt_permease"/>
</dbReference>
<evidence type="ECO:0000256" key="1">
    <source>
        <dbReference type="ARBA" id="ARBA00004651"/>
    </source>
</evidence>
<comment type="similarity">
    <text evidence="7">Belongs to the binding-protein-dependent transport system permease family.</text>
</comment>
<evidence type="ECO:0000256" key="5">
    <source>
        <dbReference type="ARBA" id="ARBA00022989"/>
    </source>
</evidence>
<dbReference type="GO" id="GO:0071916">
    <property type="term" value="F:dipeptide transmembrane transporter activity"/>
    <property type="evidence" value="ECO:0007669"/>
    <property type="project" value="TreeGrafter"/>
</dbReference>
<dbReference type="Pfam" id="PF12911">
    <property type="entry name" value="OppC_N"/>
    <property type="match status" value="1"/>
</dbReference>
<evidence type="ECO:0000259" key="8">
    <source>
        <dbReference type="PROSITE" id="PS50928"/>
    </source>
</evidence>
<dbReference type="InterPro" id="IPR025966">
    <property type="entry name" value="OppC_N"/>
</dbReference>
<feature type="transmembrane region" description="Helical" evidence="7">
    <location>
        <begin position="224"/>
        <end position="249"/>
    </location>
</feature>
<feature type="transmembrane region" description="Helical" evidence="7">
    <location>
        <begin position="269"/>
        <end position="292"/>
    </location>
</feature>
<dbReference type="InterPro" id="IPR000515">
    <property type="entry name" value="MetI-like"/>
</dbReference>
<reference evidence="9 10" key="1">
    <citation type="submission" date="2018-10" db="EMBL/GenBank/DDBJ databases">
        <title>Draft genome sequence of Aquitalea MWU14-2217 isolated from a wild cranberry bog in Provincetown, Massachusetts.</title>
        <authorList>
            <person name="Ebadzadsahrai G."/>
            <person name="Soby S."/>
        </authorList>
    </citation>
    <scope>NUCLEOTIDE SEQUENCE [LARGE SCALE GENOMIC DNA]</scope>
    <source>
        <strain evidence="9 10">MWU14-2217</strain>
    </source>
</reference>
<sequence length="307" mass="32639">MTNANTSTVASAAEDAALSYPSPLKEFWQGFSYNKGAVAGLIFMSIVLLCAILAPLVAPYSPIEQYRDHLLTPPAWLDGGSTAFLLGTDELGRDILSRLIYGARLSLFIGLCSVLLALIPGVVLGLLAAFFPKVLGGVIMRVMDIMMALPSLLLAVAIMAILGPGLMNAMIAIATVSLPAYVRLTRASAMTELNRDYVTASRVSGAGLFRLMFNTVLPNCMAPLIVHATMSFSSAILEIAALGFLGLGVQPPTPEWGTMLASARDYIERAWWVVSLPGLTILLSVLAINLMGDGLRDALDPKLKRAA</sequence>
<dbReference type="PROSITE" id="PS50928">
    <property type="entry name" value="ABC_TM1"/>
    <property type="match status" value="1"/>
</dbReference>
<keyword evidence="5 7" id="KW-1133">Transmembrane helix</keyword>
<dbReference type="InterPro" id="IPR035906">
    <property type="entry name" value="MetI-like_sf"/>
</dbReference>
<comment type="subcellular location">
    <subcellularLocation>
        <location evidence="1 7">Cell membrane</location>
        <topology evidence="1 7">Multi-pass membrane protein</topology>
    </subcellularLocation>
</comment>
<keyword evidence="3" id="KW-1003">Cell membrane</keyword>
<dbReference type="EMBL" id="RFAR01000047">
    <property type="protein sequence ID" value="RMC96664.1"/>
    <property type="molecule type" value="Genomic_DNA"/>
</dbReference>
<feature type="domain" description="ABC transmembrane type-1" evidence="8">
    <location>
        <begin position="103"/>
        <end position="292"/>
    </location>
</feature>
<evidence type="ECO:0000256" key="6">
    <source>
        <dbReference type="ARBA" id="ARBA00023136"/>
    </source>
</evidence>
<gene>
    <name evidence="9" type="ORF">EAY64_11830</name>
</gene>
<dbReference type="PANTHER" id="PTHR43386">
    <property type="entry name" value="OLIGOPEPTIDE TRANSPORT SYSTEM PERMEASE PROTEIN APPC"/>
    <property type="match status" value="1"/>
</dbReference>
<dbReference type="SUPFAM" id="SSF161098">
    <property type="entry name" value="MetI-like"/>
    <property type="match status" value="1"/>
</dbReference>
<keyword evidence="4 7" id="KW-0812">Transmembrane</keyword>
<evidence type="ECO:0000256" key="7">
    <source>
        <dbReference type="RuleBase" id="RU363032"/>
    </source>
</evidence>
<name>A0A454JHK4_9NEIS</name>
<feature type="transmembrane region" description="Helical" evidence="7">
    <location>
        <begin position="107"/>
        <end position="131"/>
    </location>
</feature>
<evidence type="ECO:0000313" key="9">
    <source>
        <dbReference type="EMBL" id="RMC96664.1"/>
    </source>
</evidence>
<dbReference type="AlphaFoldDB" id="A0A454JHK4"/>
<dbReference type="GO" id="GO:0005886">
    <property type="term" value="C:plasma membrane"/>
    <property type="evidence" value="ECO:0007669"/>
    <property type="project" value="UniProtKB-SubCell"/>
</dbReference>
<evidence type="ECO:0000256" key="2">
    <source>
        <dbReference type="ARBA" id="ARBA00022448"/>
    </source>
</evidence>
<dbReference type="CDD" id="cd06261">
    <property type="entry name" value="TM_PBP2"/>
    <property type="match status" value="1"/>
</dbReference>
<comment type="caution">
    <text evidence="9">The sequence shown here is derived from an EMBL/GenBank/DDBJ whole genome shotgun (WGS) entry which is preliminary data.</text>
</comment>
<dbReference type="Proteomes" id="UP000274139">
    <property type="component" value="Unassembled WGS sequence"/>
</dbReference>
<protein>
    <submittedName>
        <fullName evidence="9">ABC transporter permease subunit</fullName>
    </submittedName>
</protein>
<evidence type="ECO:0000313" key="10">
    <source>
        <dbReference type="Proteomes" id="UP000274139"/>
    </source>
</evidence>
<proteinExistence type="inferred from homology"/>
<feature type="transmembrane region" description="Helical" evidence="7">
    <location>
        <begin position="152"/>
        <end position="177"/>
    </location>
</feature>
<keyword evidence="2 7" id="KW-0813">Transport</keyword>
<organism evidence="9 10">
    <name type="scientific">Aquitalea palustris</name>
    <dbReference type="NCBI Taxonomy" id="2480983"/>
    <lineage>
        <taxon>Bacteria</taxon>
        <taxon>Pseudomonadati</taxon>
        <taxon>Pseudomonadota</taxon>
        <taxon>Betaproteobacteria</taxon>
        <taxon>Neisseriales</taxon>
        <taxon>Chromobacteriaceae</taxon>
        <taxon>Aquitalea</taxon>
    </lineage>
</organism>
<dbReference type="Gene3D" id="1.10.3720.10">
    <property type="entry name" value="MetI-like"/>
    <property type="match status" value="1"/>
</dbReference>
<dbReference type="RefSeq" id="WP_103524969.1">
    <property type="nucleotide sequence ID" value="NZ_JAIZDC010000003.1"/>
</dbReference>
<dbReference type="OrthoDB" id="9783218at2"/>
<accession>A0A454JHK4</accession>
<keyword evidence="6 7" id="KW-0472">Membrane</keyword>
<evidence type="ECO:0000256" key="4">
    <source>
        <dbReference type="ARBA" id="ARBA00022692"/>
    </source>
</evidence>
<feature type="transmembrane region" description="Helical" evidence="7">
    <location>
        <begin position="37"/>
        <end position="58"/>
    </location>
</feature>
<evidence type="ECO:0000256" key="3">
    <source>
        <dbReference type="ARBA" id="ARBA00022475"/>
    </source>
</evidence>
<keyword evidence="10" id="KW-1185">Reference proteome</keyword>
<dbReference type="PANTHER" id="PTHR43386:SF1">
    <property type="entry name" value="D,D-DIPEPTIDE TRANSPORT SYSTEM PERMEASE PROTEIN DDPC-RELATED"/>
    <property type="match status" value="1"/>
</dbReference>
<dbReference type="Pfam" id="PF00528">
    <property type="entry name" value="BPD_transp_1"/>
    <property type="match status" value="1"/>
</dbReference>